<dbReference type="EMBL" id="SDMR01000004">
    <property type="protein sequence ID" value="TBT95475.1"/>
    <property type="molecule type" value="Genomic_DNA"/>
</dbReference>
<proteinExistence type="predicted"/>
<dbReference type="Proteomes" id="UP000291933">
    <property type="component" value="Unassembled WGS sequence"/>
</dbReference>
<dbReference type="AlphaFoldDB" id="A0A4Q9KMM1"/>
<protein>
    <submittedName>
        <fullName evidence="1">Uncharacterized protein</fullName>
    </submittedName>
</protein>
<dbReference type="RefSeq" id="WP_131171468.1">
    <property type="nucleotide sequence ID" value="NZ_FXTL01000004.1"/>
</dbReference>
<sequence>MFTAAGAGLFLDMSDAKSSPSELMGGVDDFLGFAQAYVLGGVDFAADEGERREYYRKMIDMNGTSRAQIERIFSDVSAADRTFASEMNTWTSDARSCLHSLNEIAGKVHG</sequence>
<accession>A0A4Q9KMM1</accession>
<evidence type="ECO:0000313" key="1">
    <source>
        <dbReference type="EMBL" id="TBT95475.1"/>
    </source>
</evidence>
<reference evidence="1 2" key="1">
    <citation type="submission" date="2019-01" db="EMBL/GenBank/DDBJ databases">
        <title>Lactibacter flavus gen. nov., sp. nov., a novel bacterium of the family Propionibacteriaceae isolated from raw milk and dairy products.</title>
        <authorList>
            <person name="Huptas C."/>
            <person name="Wenning M."/>
            <person name="Breitenwieser F."/>
            <person name="Doll E."/>
            <person name="Von Neubeck M."/>
            <person name="Busse H.-J."/>
            <person name="Scherer S."/>
        </authorList>
    </citation>
    <scope>NUCLEOTIDE SEQUENCE [LARGE SCALE GENOMIC DNA]</scope>
    <source>
        <strain evidence="1 2">DSM 22130</strain>
    </source>
</reference>
<name>A0A4Q9KMM1_PROTD</name>
<keyword evidence="2" id="KW-1185">Reference proteome</keyword>
<evidence type="ECO:0000313" key="2">
    <source>
        <dbReference type="Proteomes" id="UP000291933"/>
    </source>
</evidence>
<organism evidence="1 2">
    <name type="scientific">Propioniciclava tarda</name>
    <dbReference type="NCBI Taxonomy" id="433330"/>
    <lineage>
        <taxon>Bacteria</taxon>
        <taxon>Bacillati</taxon>
        <taxon>Actinomycetota</taxon>
        <taxon>Actinomycetes</taxon>
        <taxon>Propionibacteriales</taxon>
        <taxon>Propionibacteriaceae</taxon>
        <taxon>Propioniciclava</taxon>
    </lineage>
</organism>
<comment type="caution">
    <text evidence="1">The sequence shown here is derived from an EMBL/GenBank/DDBJ whole genome shotgun (WGS) entry which is preliminary data.</text>
</comment>
<gene>
    <name evidence="1" type="ORF">ET996_05095</name>
</gene>